<reference evidence="5" key="1">
    <citation type="submission" date="2018-05" db="EMBL/GenBank/DDBJ databases">
        <title>Genome Sequencing of selected type strains of the family Eggerthellaceae.</title>
        <authorList>
            <person name="Danylec N."/>
            <person name="Stoll D.A."/>
            <person name="Doetsch A."/>
            <person name="Huch M."/>
        </authorList>
    </citation>
    <scope>NUCLEOTIDE SEQUENCE [LARGE SCALE GENOMIC DNA]</scope>
    <source>
        <strain evidence="5">DSM 16106</strain>
    </source>
</reference>
<proteinExistence type="inferred from homology"/>
<protein>
    <submittedName>
        <fullName evidence="4">Isocitrate dehydrogenase</fullName>
    </submittedName>
</protein>
<sequence length="365" mass="38799">MAKRTVTLIPGDGIGLETSAAMQRVVEASGAAIAWEVAEAGAHTMENCGTPLPDSTIEAVKRNGVAIKGPITTPVGTGFRSVNVALRRALGLYVCLRPVLSLPGAGGRYDDVDMVIVRENSEDLYAGIEFEEGSQAARDLIRFCEETGAGAIRPDSGISVKPISVTATRDIVEYAFDYAAKHGRTKVTAVHKANIMKHSDGLFLRVAREVAEERAASIGFDDRIVDAFCMNMVVDPSQFDVVVFPNLYGDIASDLAAGLVGGLGIAPGANIGKRYAVFEAVHGSAPDIAGQDKANPTAQILSAAMMLDHVGERVAAERIRRAVRAVYADGKYLTADIRKATRSSERAARCSEFTAALEEALEQMD</sequence>
<dbReference type="PANTHER" id="PTHR11835">
    <property type="entry name" value="DECARBOXYLATING DEHYDROGENASES-ISOCITRATE, ISOPROPYLMALATE, TARTRATE"/>
    <property type="match status" value="1"/>
</dbReference>
<dbReference type="Proteomes" id="UP000278632">
    <property type="component" value="Unassembled WGS sequence"/>
</dbReference>
<keyword evidence="5" id="KW-1185">Reference proteome</keyword>
<dbReference type="AlphaFoldDB" id="A0A3N0BCC1"/>
<dbReference type="PROSITE" id="PS00470">
    <property type="entry name" value="IDH_IMDH"/>
    <property type="match status" value="1"/>
</dbReference>
<evidence type="ECO:0000256" key="1">
    <source>
        <dbReference type="ARBA" id="ARBA00007769"/>
    </source>
</evidence>
<name>A0A3N0BCC1_9ACTN</name>
<dbReference type="GO" id="GO:0004449">
    <property type="term" value="F:isocitrate dehydrogenase (NAD+) activity"/>
    <property type="evidence" value="ECO:0007669"/>
    <property type="project" value="TreeGrafter"/>
</dbReference>
<evidence type="ECO:0000259" key="3">
    <source>
        <dbReference type="SMART" id="SM01329"/>
    </source>
</evidence>
<gene>
    <name evidence="4" type="ORF">DMP08_05930</name>
</gene>
<dbReference type="GO" id="GO:0051287">
    <property type="term" value="F:NAD binding"/>
    <property type="evidence" value="ECO:0007669"/>
    <property type="project" value="InterPro"/>
</dbReference>
<dbReference type="EMBL" id="QICD01000008">
    <property type="protein sequence ID" value="RNL45102.1"/>
    <property type="molecule type" value="Genomic_DNA"/>
</dbReference>
<dbReference type="SUPFAM" id="SSF53659">
    <property type="entry name" value="Isocitrate/Isopropylmalate dehydrogenase-like"/>
    <property type="match status" value="1"/>
</dbReference>
<dbReference type="GO" id="GO:0000287">
    <property type="term" value="F:magnesium ion binding"/>
    <property type="evidence" value="ECO:0007669"/>
    <property type="project" value="InterPro"/>
</dbReference>
<evidence type="ECO:0000313" key="5">
    <source>
        <dbReference type="Proteomes" id="UP000278632"/>
    </source>
</evidence>
<feature type="domain" description="Isopropylmalate dehydrogenase-like" evidence="3">
    <location>
        <begin position="5"/>
        <end position="357"/>
    </location>
</feature>
<dbReference type="RefSeq" id="WP_123192027.1">
    <property type="nucleotide sequence ID" value="NZ_QICD01000008.1"/>
</dbReference>
<comment type="similarity">
    <text evidence="1">Belongs to the isocitrate and isopropylmalate dehydrogenases family.</text>
</comment>
<dbReference type="InterPro" id="IPR019818">
    <property type="entry name" value="IsoCit/isopropylmalate_DH_CS"/>
</dbReference>
<accession>A0A3N0BCC1</accession>
<evidence type="ECO:0000256" key="2">
    <source>
        <dbReference type="ARBA" id="ARBA00023002"/>
    </source>
</evidence>
<dbReference type="InterPro" id="IPR024084">
    <property type="entry name" value="IsoPropMal-DH-like_dom"/>
</dbReference>
<dbReference type="OrthoDB" id="5289857at2"/>
<dbReference type="GO" id="GO:0006102">
    <property type="term" value="P:isocitrate metabolic process"/>
    <property type="evidence" value="ECO:0007669"/>
    <property type="project" value="TreeGrafter"/>
</dbReference>
<dbReference type="GO" id="GO:0006099">
    <property type="term" value="P:tricarboxylic acid cycle"/>
    <property type="evidence" value="ECO:0007669"/>
    <property type="project" value="TreeGrafter"/>
</dbReference>
<dbReference type="Gene3D" id="3.40.718.10">
    <property type="entry name" value="Isopropylmalate Dehydrogenase"/>
    <property type="match status" value="1"/>
</dbReference>
<evidence type="ECO:0000313" key="4">
    <source>
        <dbReference type="EMBL" id="RNL45102.1"/>
    </source>
</evidence>
<keyword evidence="2" id="KW-0560">Oxidoreductase</keyword>
<organism evidence="4 5">
    <name type="scientific">Paraeggerthella hongkongensis</name>
    <dbReference type="NCBI Taxonomy" id="230658"/>
    <lineage>
        <taxon>Bacteria</taxon>
        <taxon>Bacillati</taxon>
        <taxon>Actinomycetota</taxon>
        <taxon>Coriobacteriia</taxon>
        <taxon>Eggerthellales</taxon>
        <taxon>Eggerthellaceae</taxon>
        <taxon>Paraeggerthella</taxon>
    </lineage>
</organism>
<dbReference type="SMART" id="SM01329">
    <property type="entry name" value="Iso_dh"/>
    <property type="match status" value="1"/>
</dbReference>
<dbReference type="Pfam" id="PF00180">
    <property type="entry name" value="Iso_dh"/>
    <property type="match status" value="1"/>
</dbReference>
<comment type="caution">
    <text evidence="4">The sequence shown here is derived from an EMBL/GenBank/DDBJ whole genome shotgun (WGS) entry which is preliminary data.</text>
</comment>
<dbReference type="PANTHER" id="PTHR11835:SF34">
    <property type="entry name" value="ISOCITRATE DEHYDROGENASE [NAD] SUBUNIT ALPHA, MITOCHONDRIAL"/>
    <property type="match status" value="1"/>
</dbReference>